<feature type="region of interest" description="Disordered" evidence="1">
    <location>
        <begin position="1"/>
        <end position="100"/>
    </location>
</feature>
<gene>
    <name evidence="2" type="ORF">C7S16_1708</name>
</gene>
<dbReference type="Proteomes" id="UP001272137">
    <property type="component" value="Unassembled WGS sequence"/>
</dbReference>
<evidence type="ECO:0000313" key="2">
    <source>
        <dbReference type="EMBL" id="MDW9254203.1"/>
    </source>
</evidence>
<reference evidence="2" key="1">
    <citation type="submission" date="2018-08" db="EMBL/GenBank/DDBJ databases">
        <title>Identification of Burkholderia cepacia strains that express a Burkholderia pseudomallei-like capsular polysaccharide.</title>
        <authorList>
            <person name="Burtnick M.N."/>
            <person name="Vongsouvath M."/>
            <person name="Newton P."/>
            <person name="Wuthiekanun V."/>
            <person name="Limmathurotsakul D."/>
            <person name="Brett P.J."/>
            <person name="Chantratita N."/>
            <person name="Dance D.A."/>
        </authorList>
    </citation>
    <scope>NUCLEOTIDE SEQUENCE</scope>
    <source>
        <strain evidence="2">SBXCC001</strain>
    </source>
</reference>
<dbReference type="EMBL" id="QXCT01000002">
    <property type="protein sequence ID" value="MDW9254203.1"/>
    <property type="molecule type" value="Genomic_DNA"/>
</dbReference>
<organism evidence="2 3">
    <name type="scientific">Burkholderia thailandensis</name>
    <dbReference type="NCBI Taxonomy" id="57975"/>
    <lineage>
        <taxon>Bacteria</taxon>
        <taxon>Pseudomonadati</taxon>
        <taxon>Pseudomonadota</taxon>
        <taxon>Betaproteobacteria</taxon>
        <taxon>Burkholderiales</taxon>
        <taxon>Burkholderiaceae</taxon>
        <taxon>Burkholderia</taxon>
        <taxon>pseudomallei group</taxon>
    </lineage>
</organism>
<evidence type="ECO:0000256" key="1">
    <source>
        <dbReference type="SAM" id="MobiDB-lite"/>
    </source>
</evidence>
<proteinExistence type="predicted"/>
<comment type="caution">
    <text evidence="2">The sequence shown here is derived from an EMBL/GenBank/DDBJ whole genome shotgun (WGS) entry which is preliminary data.</text>
</comment>
<evidence type="ECO:0000313" key="3">
    <source>
        <dbReference type="Proteomes" id="UP001272137"/>
    </source>
</evidence>
<protein>
    <recommendedName>
        <fullName evidence="4">LuxR family transcriptional regulator</fullName>
    </recommendedName>
</protein>
<evidence type="ECO:0008006" key="4">
    <source>
        <dbReference type="Google" id="ProtNLM"/>
    </source>
</evidence>
<sequence length="127" mass="14088">MGIRRDEIILRIGTRNQRSARAPASTHRGFAGEPSTRSQVRRVRCDDASRPPISREPSIARTTQPSPSGGGIAPLDEKRPVEVWPSRHETGTASDRTAFRLAPITIRSHLNSMRSQASERTNEQAYS</sequence>
<dbReference type="AlphaFoldDB" id="A0AAW9CYL7"/>
<name>A0AAW9CYL7_BURTH</name>
<feature type="compositionally biased region" description="Basic and acidic residues" evidence="1">
    <location>
        <begin position="75"/>
        <end position="90"/>
    </location>
</feature>
<accession>A0AAW9CYL7</accession>